<reference evidence="10" key="1">
    <citation type="journal article" date="2020" name="mSystems">
        <title>Genome- and Community-Level Interaction Insights into Carbon Utilization and Element Cycling Functions of Hydrothermarchaeota in Hydrothermal Sediment.</title>
        <authorList>
            <person name="Zhou Z."/>
            <person name="Liu Y."/>
            <person name="Xu W."/>
            <person name="Pan J."/>
            <person name="Luo Z.H."/>
            <person name="Li M."/>
        </authorList>
    </citation>
    <scope>NUCLEOTIDE SEQUENCE [LARGE SCALE GENOMIC DNA]</scope>
    <source>
        <strain evidence="10">SpSt-897</strain>
    </source>
</reference>
<evidence type="ECO:0000313" key="10">
    <source>
        <dbReference type="EMBL" id="HGF33593.1"/>
    </source>
</evidence>
<dbReference type="GO" id="GO:0061603">
    <property type="term" value="F:molybdenum cofactor guanylyltransferase activity"/>
    <property type="evidence" value="ECO:0007669"/>
    <property type="project" value="UniProtKB-EC"/>
</dbReference>
<comment type="catalytic activity">
    <reaction evidence="8">
        <text>Mo-molybdopterin + GTP + H(+) = Mo-molybdopterin guanine dinucleotide + diphosphate</text>
        <dbReference type="Rhea" id="RHEA:34243"/>
        <dbReference type="ChEBI" id="CHEBI:15378"/>
        <dbReference type="ChEBI" id="CHEBI:33019"/>
        <dbReference type="ChEBI" id="CHEBI:37565"/>
        <dbReference type="ChEBI" id="CHEBI:71302"/>
        <dbReference type="ChEBI" id="CHEBI:71310"/>
        <dbReference type="EC" id="2.7.7.77"/>
    </reaction>
</comment>
<evidence type="ECO:0000256" key="8">
    <source>
        <dbReference type="HAMAP-Rule" id="MF_00316"/>
    </source>
</evidence>
<evidence type="ECO:0000259" key="9">
    <source>
        <dbReference type="Pfam" id="PF12804"/>
    </source>
</evidence>
<keyword evidence="1 8" id="KW-0963">Cytoplasm</keyword>
<evidence type="ECO:0000256" key="7">
    <source>
        <dbReference type="ARBA" id="ARBA00023150"/>
    </source>
</evidence>
<dbReference type="Gene3D" id="3.90.550.10">
    <property type="entry name" value="Spore Coat Polysaccharide Biosynthesis Protein SpsA, Chain A"/>
    <property type="match status" value="1"/>
</dbReference>
<evidence type="ECO:0000256" key="5">
    <source>
        <dbReference type="ARBA" id="ARBA00022842"/>
    </source>
</evidence>
<dbReference type="GO" id="GO:0005525">
    <property type="term" value="F:GTP binding"/>
    <property type="evidence" value="ECO:0007669"/>
    <property type="project" value="UniProtKB-UniRule"/>
</dbReference>
<feature type="binding site" evidence="8">
    <location>
        <position position="33"/>
    </location>
    <ligand>
        <name>GTP</name>
        <dbReference type="ChEBI" id="CHEBI:37565"/>
    </ligand>
</feature>
<dbReference type="InterPro" id="IPR013482">
    <property type="entry name" value="Molybde_CF_guanTrfase"/>
</dbReference>
<gene>
    <name evidence="8" type="primary">mobA</name>
    <name evidence="10" type="ORF">ENW96_04270</name>
</gene>
<comment type="cofactor">
    <cofactor evidence="8">
        <name>Mg(2+)</name>
        <dbReference type="ChEBI" id="CHEBI:18420"/>
    </cofactor>
</comment>
<name>A0A7C3Z9K3_9BACT</name>
<sequence length="228" mass="24564">MTILSGTEPSTPFPGVSGAILAGGSSRRLGRDKVTLKLAAKPLALWVAEALAPAVTDLWLVTNQPQAHLGLGLPLVTDLIPFQGPVGGLATALFYARTPWVLLTSADAPLIAPGLVAALAAAARKITRPALVCRSERGLEPFPGLYAARLLTRVQDFLREEKTFMTLLQRLRPEVWGPEVWRAFDPKGASFQNLNLPQDLARLESLAADRGMQTWSEVRTAVKSPARN</sequence>
<dbReference type="GO" id="GO:0005737">
    <property type="term" value="C:cytoplasm"/>
    <property type="evidence" value="ECO:0007669"/>
    <property type="project" value="UniProtKB-SubCell"/>
</dbReference>
<comment type="similarity">
    <text evidence="8">Belongs to the MobA family.</text>
</comment>
<dbReference type="PANTHER" id="PTHR19136:SF81">
    <property type="entry name" value="MOLYBDENUM COFACTOR GUANYLYLTRANSFERASE"/>
    <property type="match status" value="1"/>
</dbReference>
<keyword evidence="3 8" id="KW-0479">Metal-binding</keyword>
<feature type="binding site" evidence="8">
    <location>
        <position position="107"/>
    </location>
    <ligand>
        <name>Mg(2+)</name>
        <dbReference type="ChEBI" id="CHEBI:18420"/>
    </ligand>
</feature>
<dbReference type="AlphaFoldDB" id="A0A7C3Z9K3"/>
<evidence type="ECO:0000256" key="2">
    <source>
        <dbReference type="ARBA" id="ARBA00022679"/>
    </source>
</evidence>
<dbReference type="GO" id="GO:0006777">
    <property type="term" value="P:Mo-molybdopterin cofactor biosynthetic process"/>
    <property type="evidence" value="ECO:0007669"/>
    <property type="project" value="UniProtKB-KW"/>
</dbReference>
<dbReference type="EC" id="2.7.7.77" evidence="8"/>
<evidence type="ECO:0000256" key="1">
    <source>
        <dbReference type="ARBA" id="ARBA00022490"/>
    </source>
</evidence>
<dbReference type="SUPFAM" id="SSF53448">
    <property type="entry name" value="Nucleotide-diphospho-sugar transferases"/>
    <property type="match status" value="1"/>
</dbReference>
<protein>
    <recommendedName>
        <fullName evidence="8">Probable molybdenum cofactor guanylyltransferase</fullName>
        <shortName evidence="8">MoCo guanylyltransferase</shortName>
        <ecNumber evidence="8">2.7.7.77</ecNumber>
    </recommendedName>
    <alternativeName>
        <fullName evidence="8">GTP:molybdopterin guanylyltransferase</fullName>
    </alternativeName>
    <alternativeName>
        <fullName evidence="8">Mo-MPT guanylyltransferase</fullName>
    </alternativeName>
    <alternativeName>
        <fullName evidence="8">Molybdopterin guanylyltransferase</fullName>
    </alternativeName>
    <alternativeName>
        <fullName evidence="8">Molybdopterin-guanine dinucleotide synthase</fullName>
        <shortName evidence="8">MGD synthase</shortName>
    </alternativeName>
</protein>
<dbReference type="CDD" id="cd02503">
    <property type="entry name" value="MobA"/>
    <property type="match status" value="1"/>
</dbReference>
<keyword evidence="7 8" id="KW-0501">Molybdenum cofactor biosynthesis</keyword>
<keyword evidence="5 8" id="KW-0460">Magnesium</keyword>
<comment type="caution">
    <text evidence="10">The sequence shown here is derived from an EMBL/GenBank/DDBJ whole genome shotgun (WGS) entry which is preliminary data.</text>
</comment>
<comment type="caution">
    <text evidence="8">Lacks conserved residue(s) required for the propagation of feature annotation.</text>
</comment>
<keyword evidence="4 8" id="KW-0547">Nucleotide-binding</keyword>
<feature type="domain" description="MobA-like NTP transferase" evidence="9">
    <location>
        <begin position="18"/>
        <end position="171"/>
    </location>
</feature>
<proteinExistence type="inferred from homology"/>
<evidence type="ECO:0000256" key="3">
    <source>
        <dbReference type="ARBA" id="ARBA00022723"/>
    </source>
</evidence>
<accession>A0A7C3Z9K3</accession>
<keyword evidence="2 8" id="KW-0808">Transferase</keyword>
<organism evidence="10">
    <name type="scientific">Desulfobacca acetoxidans</name>
    <dbReference type="NCBI Taxonomy" id="60893"/>
    <lineage>
        <taxon>Bacteria</taxon>
        <taxon>Pseudomonadati</taxon>
        <taxon>Thermodesulfobacteriota</taxon>
        <taxon>Desulfobaccia</taxon>
        <taxon>Desulfobaccales</taxon>
        <taxon>Desulfobaccaceae</taxon>
        <taxon>Desulfobacca</taxon>
    </lineage>
</organism>
<comment type="subcellular location">
    <subcellularLocation>
        <location evidence="8">Cytoplasm</location>
    </subcellularLocation>
</comment>
<feature type="binding site" evidence="8">
    <location>
        <position position="78"/>
    </location>
    <ligand>
        <name>GTP</name>
        <dbReference type="ChEBI" id="CHEBI:37565"/>
    </ligand>
</feature>
<dbReference type="PANTHER" id="PTHR19136">
    <property type="entry name" value="MOLYBDENUM COFACTOR GUANYLYLTRANSFERASE"/>
    <property type="match status" value="1"/>
</dbReference>
<feature type="binding site" evidence="8">
    <location>
        <begin position="21"/>
        <end position="23"/>
    </location>
    <ligand>
        <name>GTP</name>
        <dbReference type="ChEBI" id="CHEBI:37565"/>
    </ligand>
</feature>
<dbReference type="Pfam" id="PF12804">
    <property type="entry name" value="NTP_transf_3"/>
    <property type="match status" value="1"/>
</dbReference>
<dbReference type="HAMAP" id="MF_00316">
    <property type="entry name" value="MobA"/>
    <property type="match status" value="1"/>
</dbReference>
<dbReference type="InterPro" id="IPR025877">
    <property type="entry name" value="MobA-like_NTP_Trfase"/>
</dbReference>
<evidence type="ECO:0000256" key="6">
    <source>
        <dbReference type="ARBA" id="ARBA00023134"/>
    </source>
</evidence>
<evidence type="ECO:0000256" key="4">
    <source>
        <dbReference type="ARBA" id="ARBA00022741"/>
    </source>
</evidence>
<keyword evidence="10" id="KW-0548">Nucleotidyltransferase</keyword>
<dbReference type="InterPro" id="IPR029044">
    <property type="entry name" value="Nucleotide-diphossugar_trans"/>
</dbReference>
<comment type="domain">
    <text evidence="8">The N-terminal domain determines nucleotide recognition and specific binding, while the C-terminal domain determines the specific binding to the target protein.</text>
</comment>
<comment type="function">
    <text evidence="8">Transfers a GMP moiety from GTP to Mo-molybdopterin (Mo-MPT) cofactor (Moco or molybdenum cofactor) to form Mo-molybdopterin guanine dinucleotide (Mo-MGD) cofactor.</text>
</comment>
<dbReference type="EMBL" id="DTMF01000113">
    <property type="protein sequence ID" value="HGF33593.1"/>
    <property type="molecule type" value="Genomic_DNA"/>
</dbReference>
<keyword evidence="6 8" id="KW-0342">GTP-binding</keyword>
<dbReference type="GO" id="GO:0046872">
    <property type="term" value="F:metal ion binding"/>
    <property type="evidence" value="ECO:0007669"/>
    <property type="project" value="UniProtKB-KW"/>
</dbReference>
<feature type="binding site" evidence="8">
    <location>
        <position position="107"/>
    </location>
    <ligand>
        <name>GTP</name>
        <dbReference type="ChEBI" id="CHEBI:37565"/>
    </ligand>
</feature>